<feature type="region of interest" description="Disordered" evidence="1">
    <location>
        <begin position="1"/>
        <end position="36"/>
    </location>
</feature>
<name>A0A9D1AGH3_9FIRM</name>
<sequence length="239" mass="25611">MDKSGNLKEQSGENCPAVDCGGSNSNAKSDSDDAVVSADIKQRCANSAEQEKERKKRRKRRKKRIPVWLSWGMTILILSFFLSVLFSFLTEIAVNDSPVYICIIVLLVLLILNIGCDIIANAVVSCDVDGFNAMASRKIRGAKRAVTFCKHAEKIASIFSDVIGDICGIVSGSAGAVLAAYFGFAEGSVYGIIASILVSAVIGALTVGGKAFGKPVSIKYNSKIAFAFAKFTTFFVKEQ</sequence>
<comment type="caution">
    <text evidence="3">The sequence shown here is derived from an EMBL/GenBank/DDBJ whole genome shotgun (WGS) entry which is preliminary data.</text>
</comment>
<gene>
    <name evidence="3" type="ORF">IAB90_03650</name>
</gene>
<keyword evidence="2" id="KW-0812">Transmembrane</keyword>
<keyword evidence="2" id="KW-1133">Transmembrane helix</keyword>
<feature type="compositionally biased region" description="Low complexity" evidence="1">
    <location>
        <begin position="23"/>
        <end position="36"/>
    </location>
</feature>
<evidence type="ECO:0000313" key="3">
    <source>
        <dbReference type="EMBL" id="HIR39458.1"/>
    </source>
</evidence>
<accession>A0A9D1AGH3</accession>
<feature type="transmembrane region" description="Helical" evidence="2">
    <location>
        <begin position="65"/>
        <end position="86"/>
    </location>
</feature>
<feature type="transmembrane region" description="Helical" evidence="2">
    <location>
        <begin position="162"/>
        <end position="184"/>
    </location>
</feature>
<evidence type="ECO:0000256" key="1">
    <source>
        <dbReference type="SAM" id="MobiDB-lite"/>
    </source>
</evidence>
<keyword evidence="2" id="KW-0472">Membrane</keyword>
<evidence type="ECO:0000256" key="2">
    <source>
        <dbReference type="SAM" id="Phobius"/>
    </source>
</evidence>
<proteinExistence type="predicted"/>
<protein>
    <recommendedName>
        <fullName evidence="5">Mg2+ and Co2+ transporter CorB</fullName>
    </recommendedName>
</protein>
<dbReference type="Proteomes" id="UP000824179">
    <property type="component" value="Unassembled WGS sequence"/>
</dbReference>
<feature type="transmembrane region" description="Helical" evidence="2">
    <location>
        <begin position="190"/>
        <end position="213"/>
    </location>
</feature>
<dbReference type="AlphaFoldDB" id="A0A9D1AGH3"/>
<evidence type="ECO:0000313" key="4">
    <source>
        <dbReference type="Proteomes" id="UP000824179"/>
    </source>
</evidence>
<evidence type="ECO:0008006" key="5">
    <source>
        <dbReference type="Google" id="ProtNLM"/>
    </source>
</evidence>
<reference evidence="3" key="2">
    <citation type="journal article" date="2021" name="PeerJ">
        <title>Extensive microbial diversity within the chicken gut microbiome revealed by metagenomics and culture.</title>
        <authorList>
            <person name="Gilroy R."/>
            <person name="Ravi A."/>
            <person name="Getino M."/>
            <person name="Pursley I."/>
            <person name="Horton D.L."/>
            <person name="Alikhan N.F."/>
            <person name="Baker D."/>
            <person name="Gharbi K."/>
            <person name="Hall N."/>
            <person name="Watson M."/>
            <person name="Adriaenssens E.M."/>
            <person name="Foster-Nyarko E."/>
            <person name="Jarju S."/>
            <person name="Secka A."/>
            <person name="Antonio M."/>
            <person name="Oren A."/>
            <person name="Chaudhuri R.R."/>
            <person name="La Ragione R."/>
            <person name="Hildebrand F."/>
            <person name="Pallen M.J."/>
        </authorList>
    </citation>
    <scope>NUCLEOTIDE SEQUENCE</scope>
    <source>
        <strain evidence="3">ChiW25-3613</strain>
    </source>
</reference>
<organism evidence="3 4">
    <name type="scientific">Candidatus Coproplasma stercoripullorum</name>
    <dbReference type="NCBI Taxonomy" id="2840751"/>
    <lineage>
        <taxon>Bacteria</taxon>
        <taxon>Bacillati</taxon>
        <taxon>Bacillota</taxon>
        <taxon>Clostridia</taxon>
        <taxon>Eubacteriales</taxon>
        <taxon>Candidatus Coproplasma</taxon>
    </lineage>
</organism>
<dbReference type="EMBL" id="DVHB01000062">
    <property type="protein sequence ID" value="HIR39458.1"/>
    <property type="molecule type" value="Genomic_DNA"/>
</dbReference>
<reference evidence="3" key="1">
    <citation type="submission" date="2020-10" db="EMBL/GenBank/DDBJ databases">
        <authorList>
            <person name="Gilroy R."/>
        </authorList>
    </citation>
    <scope>NUCLEOTIDE SEQUENCE</scope>
    <source>
        <strain evidence="3">ChiW25-3613</strain>
    </source>
</reference>
<feature type="transmembrane region" description="Helical" evidence="2">
    <location>
        <begin position="98"/>
        <end position="124"/>
    </location>
</feature>